<dbReference type="PANTHER" id="PTHR43278">
    <property type="entry name" value="NAD(P)H-DEPENDENT FMN-CONTAINING OXIDOREDUCTASE YWQN-RELATED"/>
    <property type="match status" value="1"/>
</dbReference>
<gene>
    <name evidence="4" type="ORF">HNR67_003759</name>
</gene>
<evidence type="ECO:0000256" key="2">
    <source>
        <dbReference type="ARBA" id="ARBA00022643"/>
    </source>
</evidence>
<comment type="caution">
    <text evidence="4">The sequence shown here is derived from an EMBL/GenBank/DDBJ whole genome shotgun (WGS) entry which is preliminary data.</text>
</comment>
<sequence>MRSFLFLLGSSRLGGNTETLARNAAENLPTNVEQQWFNLATLPLTDYADRRHVPGNRLHPAPEGNEKLLLDATVAATDIVIASPTYWYTVSSSTKRYLDYWSDWFDIEELGFKGRMAGKRLWVITALSEEPHQADALIDTLRRSAEYLKMEFAGALTGNGSKPDDVLADTEAMANAKVFFASV</sequence>
<proteinExistence type="predicted"/>
<dbReference type="SUPFAM" id="SSF52218">
    <property type="entry name" value="Flavoproteins"/>
    <property type="match status" value="1"/>
</dbReference>
<dbReference type="GO" id="GO:0016491">
    <property type="term" value="F:oxidoreductase activity"/>
    <property type="evidence" value="ECO:0007669"/>
    <property type="project" value="InterPro"/>
</dbReference>
<dbReference type="Pfam" id="PF03358">
    <property type="entry name" value="FMN_red"/>
    <property type="match status" value="1"/>
</dbReference>
<accession>A0A7W7CCY7</accession>
<name>A0A7W7CCY7_9PSEU</name>
<organism evidence="4 5">
    <name type="scientific">Crossiella cryophila</name>
    <dbReference type="NCBI Taxonomy" id="43355"/>
    <lineage>
        <taxon>Bacteria</taxon>
        <taxon>Bacillati</taxon>
        <taxon>Actinomycetota</taxon>
        <taxon>Actinomycetes</taxon>
        <taxon>Pseudonocardiales</taxon>
        <taxon>Pseudonocardiaceae</taxon>
        <taxon>Crossiella</taxon>
    </lineage>
</organism>
<dbReference type="Proteomes" id="UP000533598">
    <property type="component" value="Unassembled WGS sequence"/>
</dbReference>
<dbReference type="InterPro" id="IPR029039">
    <property type="entry name" value="Flavoprotein-like_sf"/>
</dbReference>
<protein>
    <submittedName>
        <fullName evidence="4">Multimeric flavodoxin WrbA</fullName>
    </submittedName>
</protein>
<dbReference type="AlphaFoldDB" id="A0A7W7CCY7"/>
<evidence type="ECO:0000259" key="3">
    <source>
        <dbReference type="Pfam" id="PF03358"/>
    </source>
</evidence>
<feature type="domain" description="NADPH-dependent FMN reductase-like" evidence="3">
    <location>
        <begin position="5"/>
        <end position="150"/>
    </location>
</feature>
<dbReference type="RefSeq" id="WP_185003560.1">
    <property type="nucleotide sequence ID" value="NZ_BAAAUI010000023.1"/>
</dbReference>
<keyword evidence="2" id="KW-0288">FMN</keyword>
<keyword evidence="5" id="KW-1185">Reference proteome</keyword>
<evidence type="ECO:0000313" key="4">
    <source>
        <dbReference type="EMBL" id="MBB4677641.1"/>
    </source>
</evidence>
<keyword evidence="1" id="KW-0285">Flavoprotein</keyword>
<evidence type="ECO:0000313" key="5">
    <source>
        <dbReference type="Proteomes" id="UP000533598"/>
    </source>
</evidence>
<dbReference type="InterPro" id="IPR005025">
    <property type="entry name" value="FMN_Rdtase-like_dom"/>
</dbReference>
<evidence type="ECO:0000256" key="1">
    <source>
        <dbReference type="ARBA" id="ARBA00022630"/>
    </source>
</evidence>
<dbReference type="PANTHER" id="PTHR43278:SF4">
    <property type="entry name" value="NAD(P)H-DEPENDENT FMN-CONTAINING OXIDOREDUCTASE YWQN-RELATED"/>
    <property type="match status" value="1"/>
</dbReference>
<reference evidence="4 5" key="1">
    <citation type="submission" date="2020-08" db="EMBL/GenBank/DDBJ databases">
        <title>Sequencing the genomes of 1000 actinobacteria strains.</title>
        <authorList>
            <person name="Klenk H.-P."/>
        </authorList>
    </citation>
    <scope>NUCLEOTIDE SEQUENCE [LARGE SCALE GENOMIC DNA]</scope>
    <source>
        <strain evidence="4 5">DSM 44230</strain>
    </source>
</reference>
<dbReference type="EMBL" id="JACHMH010000001">
    <property type="protein sequence ID" value="MBB4677641.1"/>
    <property type="molecule type" value="Genomic_DNA"/>
</dbReference>
<dbReference type="InterPro" id="IPR051796">
    <property type="entry name" value="ISF_SsuE-like"/>
</dbReference>
<dbReference type="Gene3D" id="3.40.50.360">
    <property type="match status" value="1"/>
</dbReference>